<sequence>MRLDISHECYNCTLASSRSWNDITQSLLASFAQECQVYLFELVKLEFQSYNNQHQFLLVVNSIVSKIDLQFVNFHLEFYWSKFLFYWTPVAWRGGDGNHIKSGRHKRTRERDIGGGGGVMTDDGGVPPLMLMSEMMETAAVGFHGGNAADHGGGSLFISDGTYDDVALDRVQTTLANRSDFIRVNSDLLGSVSQSTQSAG</sequence>
<dbReference type="EMBL" id="CM007896">
    <property type="protein sequence ID" value="OTG20242.1"/>
    <property type="molecule type" value="Genomic_DNA"/>
</dbReference>
<reference evidence="2" key="1">
    <citation type="journal article" date="2017" name="Nature">
        <title>The sunflower genome provides insights into oil metabolism, flowering and Asterid evolution.</title>
        <authorList>
            <person name="Badouin H."/>
            <person name="Gouzy J."/>
            <person name="Grassa C.J."/>
            <person name="Murat F."/>
            <person name="Staton S.E."/>
            <person name="Cottret L."/>
            <person name="Lelandais-Briere C."/>
            <person name="Owens G.L."/>
            <person name="Carrere S."/>
            <person name="Mayjonade B."/>
            <person name="Legrand L."/>
            <person name="Gill N."/>
            <person name="Kane N.C."/>
            <person name="Bowers J.E."/>
            <person name="Hubner S."/>
            <person name="Bellec A."/>
            <person name="Berard A."/>
            <person name="Berges H."/>
            <person name="Blanchet N."/>
            <person name="Boniface M.C."/>
            <person name="Brunel D."/>
            <person name="Catrice O."/>
            <person name="Chaidir N."/>
            <person name="Claudel C."/>
            <person name="Donnadieu C."/>
            <person name="Faraut T."/>
            <person name="Fievet G."/>
            <person name="Helmstetter N."/>
            <person name="King M."/>
            <person name="Knapp S.J."/>
            <person name="Lai Z."/>
            <person name="Le Paslier M.C."/>
            <person name="Lippi Y."/>
            <person name="Lorenzon L."/>
            <person name="Mandel J.R."/>
            <person name="Marage G."/>
            <person name="Marchand G."/>
            <person name="Marquand E."/>
            <person name="Bret-Mestries E."/>
            <person name="Morien E."/>
            <person name="Nambeesan S."/>
            <person name="Nguyen T."/>
            <person name="Pegot-Espagnet P."/>
            <person name="Pouilly N."/>
            <person name="Raftis F."/>
            <person name="Sallet E."/>
            <person name="Schiex T."/>
            <person name="Thomas J."/>
            <person name="Vandecasteele C."/>
            <person name="Vares D."/>
            <person name="Vear F."/>
            <person name="Vautrin S."/>
            <person name="Crespi M."/>
            <person name="Mangin B."/>
            <person name="Burke J.M."/>
            <person name="Salse J."/>
            <person name="Munos S."/>
            <person name="Vincourt P."/>
            <person name="Rieseberg L.H."/>
            <person name="Langlade N.B."/>
        </authorList>
    </citation>
    <scope>NUCLEOTIDE SEQUENCE [LARGE SCALE GENOMIC DNA]</scope>
    <source>
        <strain evidence="2">cv. SF193</strain>
    </source>
</reference>
<dbReference type="Proteomes" id="UP000215914">
    <property type="component" value="Chromosome 7"/>
</dbReference>
<evidence type="ECO:0000313" key="2">
    <source>
        <dbReference type="Proteomes" id="UP000215914"/>
    </source>
</evidence>
<dbReference type="InParanoid" id="A0A251UBU5"/>
<gene>
    <name evidence="1" type="ORF">HannXRQ_Chr07g0190881</name>
</gene>
<accession>A0A251UBU5</accession>
<organism evidence="1 2">
    <name type="scientific">Helianthus annuus</name>
    <name type="common">Common sunflower</name>
    <dbReference type="NCBI Taxonomy" id="4232"/>
    <lineage>
        <taxon>Eukaryota</taxon>
        <taxon>Viridiplantae</taxon>
        <taxon>Streptophyta</taxon>
        <taxon>Embryophyta</taxon>
        <taxon>Tracheophyta</taxon>
        <taxon>Spermatophyta</taxon>
        <taxon>Magnoliopsida</taxon>
        <taxon>eudicotyledons</taxon>
        <taxon>Gunneridae</taxon>
        <taxon>Pentapetalae</taxon>
        <taxon>asterids</taxon>
        <taxon>campanulids</taxon>
        <taxon>Asterales</taxon>
        <taxon>Asteraceae</taxon>
        <taxon>Asteroideae</taxon>
        <taxon>Heliantheae alliance</taxon>
        <taxon>Heliantheae</taxon>
        <taxon>Helianthus</taxon>
    </lineage>
</organism>
<proteinExistence type="predicted"/>
<name>A0A251UBU5_HELAN</name>
<dbReference type="AlphaFoldDB" id="A0A251UBU5"/>
<evidence type="ECO:0000313" key="1">
    <source>
        <dbReference type="EMBL" id="OTG20242.1"/>
    </source>
</evidence>
<keyword evidence="2" id="KW-1185">Reference proteome</keyword>
<protein>
    <submittedName>
        <fullName evidence="1">Uncharacterized protein</fullName>
    </submittedName>
</protein>